<dbReference type="InterPro" id="IPR016166">
    <property type="entry name" value="FAD-bd_PCMH"/>
</dbReference>
<dbReference type="PANTHER" id="PTHR43762">
    <property type="entry name" value="L-GULONOLACTONE OXIDASE"/>
    <property type="match status" value="1"/>
</dbReference>
<dbReference type="Gene3D" id="3.30.43.10">
    <property type="entry name" value="Uridine Diphospho-n-acetylenolpyruvylglucosamine Reductase, domain 2"/>
    <property type="match status" value="1"/>
</dbReference>
<dbReference type="SUPFAM" id="SSF56176">
    <property type="entry name" value="FAD-binding/transporter-associated domain-like"/>
    <property type="match status" value="1"/>
</dbReference>
<evidence type="ECO:0000256" key="1">
    <source>
        <dbReference type="ARBA" id="ARBA00022827"/>
    </source>
</evidence>
<dbReference type="Gene3D" id="1.10.45.10">
    <property type="entry name" value="Vanillyl-alcohol Oxidase, Chain A, domain 4"/>
    <property type="match status" value="1"/>
</dbReference>
<dbReference type="Pfam" id="PF04030">
    <property type="entry name" value="ALO"/>
    <property type="match status" value="1"/>
</dbReference>
<dbReference type="InterPro" id="IPR016167">
    <property type="entry name" value="FAD-bd_PCMH_sub1"/>
</dbReference>
<dbReference type="NCBIfam" id="TIGR01679">
    <property type="entry name" value="bact_FAD_ox"/>
    <property type="match status" value="1"/>
</dbReference>
<dbReference type="PANTHER" id="PTHR43762:SF1">
    <property type="entry name" value="D-ARABINONO-1,4-LACTONE OXIDASE"/>
    <property type="match status" value="1"/>
</dbReference>
<dbReference type="RefSeq" id="WP_166251985.1">
    <property type="nucleotide sequence ID" value="NZ_JAAMOW010000002.1"/>
</dbReference>
<keyword evidence="5" id="KW-1185">Reference proteome</keyword>
<dbReference type="Proteomes" id="UP000472676">
    <property type="component" value="Unassembled WGS sequence"/>
</dbReference>
<name>A0A6M2BP97_9GAMM</name>
<dbReference type="Gene3D" id="3.30.70.2520">
    <property type="match status" value="1"/>
</dbReference>
<dbReference type="GO" id="GO:0071949">
    <property type="term" value="F:FAD binding"/>
    <property type="evidence" value="ECO:0007669"/>
    <property type="project" value="InterPro"/>
</dbReference>
<dbReference type="AlphaFoldDB" id="A0A6M2BP97"/>
<keyword evidence="1" id="KW-0285">Flavoprotein</keyword>
<dbReference type="InterPro" id="IPR016169">
    <property type="entry name" value="FAD-bd_PCMH_sub2"/>
</dbReference>
<dbReference type="Gene3D" id="3.30.465.10">
    <property type="match status" value="1"/>
</dbReference>
<dbReference type="PROSITE" id="PS51387">
    <property type="entry name" value="FAD_PCMH"/>
    <property type="match status" value="1"/>
</dbReference>
<evidence type="ECO:0000313" key="5">
    <source>
        <dbReference type="Proteomes" id="UP000472676"/>
    </source>
</evidence>
<dbReference type="InterPro" id="IPR036318">
    <property type="entry name" value="FAD-bd_PCMH-like_sf"/>
</dbReference>
<evidence type="ECO:0000256" key="2">
    <source>
        <dbReference type="ARBA" id="ARBA00023002"/>
    </source>
</evidence>
<organism evidence="4 5">
    <name type="scientific">Solimonas terrae</name>
    <dbReference type="NCBI Taxonomy" id="1396819"/>
    <lineage>
        <taxon>Bacteria</taxon>
        <taxon>Pseudomonadati</taxon>
        <taxon>Pseudomonadota</taxon>
        <taxon>Gammaproteobacteria</taxon>
        <taxon>Nevskiales</taxon>
        <taxon>Nevskiaceae</taxon>
        <taxon>Solimonas</taxon>
    </lineage>
</organism>
<reference evidence="4 5" key="1">
    <citation type="journal article" date="2014" name="Int. J. Syst. Evol. Microbiol.">
        <title>Solimonas terrae sp. nov., isolated from soil.</title>
        <authorList>
            <person name="Kim S.J."/>
            <person name="Moon J.Y."/>
            <person name="Weon H.Y."/>
            <person name="Ahn J.H."/>
            <person name="Chen W.M."/>
            <person name="Kwon S.W."/>
        </authorList>
    </citation>
    <scope>NUCLEOTIDE SEQUENCE [LARGE SCALE GENOMIC DNA]</scope>
    <source>
        <strain evidence="4 5">KIS83-12</strain>
    </source>
</reference>
<dbReference type="Pfam" id="PF01565">
    <property type="entry name" value="FAD_binding_4"/>
    <property type="match status" value="1"/>
</dbReference>
<dbReference type="EMBL" id="JAAMOW010000002">
    <property type="protein sequence ID" value="NGY03853.1"/>
    <property type="molecule type" value="Genomic_DNA"/>
</dbReference>
<dbReference type="GO" id="GO:0003885">
    <property type="term" value="F:D-arabinono-1,4-lactone oxidase activity"/>
    <property type="evidence" value="ECO:0007669"/>
    <property type="project" value="InterPro"/>
</dbReference>
<dbReference type="InterPro" id="IPR006094">
    <property type="entry name" value="Oxid_FAD_bind_N"/>
</dbReference>
<comment type="caution">
    <text evidence="4">The sequence shown here is derived from an EMBL/GenBank/DDBJ whole genome shotgun (WGS) entry which is preliminary data.</text>
</comment>
<accession>A0A6M2BP97</accession>
<dbReference type="InterPro" id="IPR007173">
    <property type="entry name" value="ALO_C"/>
</dbReference>
<protein>
    <submittedName>
        <fullName evidence="4">FAD-binding protein</fullName>
    </submittedName>
</protein>
<dbReference type="InterPro" id="IPR016171">
    <property type="entry name" value="Vanillyl_alc_oxidase_C-sub2"/>
</dbReference>
<feature type="domain" description="FAD-binding PCMH-type" evidence="3">
    <location>
        <begin position="17"/>
        <end position="187"/>
    </location>
</feature>
<dbReference type="InterPro" id="IPR010031">
    <property type="entry name" value="FAD_lactone_oxidase-like"/>
</dbReference>
<dbReference type="GO" id="GO:0016020">
    <property type="term" value="C:membrane"/>
    <property type="evidence" value="ECO:0007669"/>
    <property type="project" value="InterPro"/>
</dbReference>
<keyword evidence="1" id="KW-0274">FAD</keyword>
<evidence type="ECO:0000259" key="3">
    <source>
        <dbReference type="PROSITE" id="PS51387"/>
    </source>
</evidence>
<gene>
    <name evidence="4" type="ORF">G7Y85_03685</name>
</gene>
<keyword evidence="2" id="KW-0560">Oxidoreductase</keyword>
<proteinExistence type="predicted"/>
<evidence type="ECO:0000313" key="4">
    <source>
        <dbReference type="EMBL" id="NGY03853.1"/>
    </source>
</evidence>
<dbReference type="PIRSF" id="PIRSF000136">
    <property type="entry name" value="LGO_GLO"/>
    <property type="match status" value="1"/>
</dbReference>
<sequence>MKRLDHPHSWSNWSGAVRCEPAYCSEPVTLEEIQADVVRAADEGQRLRVIGSGASFSPLCASDDNHMSLRHFRGIESVDVQRSRVWVRAGTTLRRLGDEIANLELALENAPSWDKVTIAGALATGTHGSGLPFGNLASLVTGLRLVLADGSVRSCSREQNRELFDAARISLGALGVITHVELQCVDHYRLCVRSKRASFGETVTRLTDLRREHRNFELHWFPYANIVRQRYTDEVRSAPSSALTPHAARVLFHEQVVLRSLRTLARRSSQAAEYAGKLLATGIPADSSVRNAEDAYRIPRRTRLQHLEYALPLDSANEVLRQLERVLHALDTRVHVPIEIRFVRGDDAWLSPHYQRDSVCISLPAYRDVAHADYYAAATELFDRVDGRPHWGSAHDKTAAVLRALYPRFDEFCRLRAELDPHGLFLNPHLGRIFGVTLR</sequence>